<sequence length="409" mass="47178">MSKLIITRMEISGISCSVCILTEDQKIMELQLEPENRKSILDNIYVGQVENVAANIQAAFVRIAPDVRGYLSLEEGKTAIFSAGRTADNHPLKPGDELLVQVSRDAMKGKLPALSGNLNFTGKYLVLTTGDKKFGLSKKLSVEDRKRLSGWFEDEIQKPDKEYGLIVRTNAAEAEKEELEREFKHLRETYQKVAVNGRSRTCCSLLYQPEPEYIRRIRDTYSQKLEEIVTDIPEYYQQIYAYLEESSPQELSKVRMYTDKLLPLYKLYRIESAIDEIWHEKVWLNSGGFLVIQQTEAFVSIDVNTGKFTGKKKVQETYRKINLEAAEEIARQLRLRNLSGIILIDFINMENPDHIDELFHVLKKHLKKDSVRCRAVDITPLNILEMTRKKVRRPVIEDLMDLQKAEKSL</sequence>
<dbReference type="EMBL" id="JAOQJL010000008">
    <property type="protein sequence ID" value="MCU6764872.1"/>
    <property type="molecule type" value="Genomic_DNA"/>
</dbReference>
<gene>
    <name evidence="10" type="ORF">OCV61_05520</name>
</gene>
<dbReference type="PANTHER" id="PTHR30001:SF1">
    <property type="entry name" value="RIBONUCLEASE E_G-LIKE PROTEIN, CHLOROPLASTIC"/>
    <property type="match status" value="1"/>
</dbReference>
<feature type="coiled-coil region" evidence="8">
    <location>
        <begin position="169"/>
        <end position="196"/>
    </location>
</feature>
<evidence type="ECO:0000256" key="6">
    <source>
        <dbReference type="ARBA" id="ARBA00022842"/>
    </source>
</evidence>
<keyword evidence="7" id="KW-0694">RNA-binding</keyword>
<dbReference type="SUPFAM" id="SSF50249">
    <property type="entry name" value="Nucleic acid-binding proteins"/>
    <property type="match status" value="1"/>
</dbReference>
<evidence type="ECO:0000256" key="3">
    <source>
        <dbReference type="ARBA" id="ARBA00022723"/>
    </source>
</evidence>
<keyword evidence="8" id="KW-0175">Coiled coil</keyword>
<evidence type="ECO:0000256" key="4">
    <source>
        <dbReference type="ARBA" id="ARBA00022759"/>
    </source>
</evidence>
<evidence type="ECO:0000259" key="9">
    <source>
        <dbReference type="Pfam" id="PF10150"/>
    </source>
</evidence>
<dbReference type="InterPro" id="IPR019307">
    <property type="entry name" value="RNA-bd_AU-1/RNase_E/G"/>
</dbReference>
<evidence type="ECO:0000256" key="2">
    <source>
        <dbReference type="ARBA" id="ARBA00022722"/>
    </source>
</evidence>
<evidence type="ECO:0000313" key="10">
    <source>
        <dbReference type="EMBL" id="MCU6764872.1"/>
    </source>
</evidence>
<keyword evidence="2" id="KW-0540">Nuclease</keyword>
<dbReference type="PANTHER" id="PTHR30001">
    <property type="entry name" value="RIBONUCLEASE"/>
    <property type="match status" value="1"/>
</dbReference>
<keyword evidence="11" id="KW-1185">Reference proteome</keyword>
<evidence type="ECO:0000256" key="8">
    <source>
        <dbReference type="SAM" id="Coils"/>
    </source>
</evidence>
<dbReference type="Proteomes" id="UP001652409">
    <property type="component" value="Unassembled WGS sequence"/>
</dbReference>
<dbReference type="Pfam" id="PF10150">
    <property type="entry name" value="RNase_E_G"/>
    <property type="match status" value="1"/>
</dbReference>
<keyword evidence="6" id="KW-0460">Magnesium</keyword>
<keyword evidence="3" id="KW-0479">Metal-binding</keyword>
<evidence type="ECO:0000256" key="7">
    <source>
        <dbReference type="ARBA" id="ARBA00022884"/>
    </source>
</evidence>
<evidence type="ECO:0000256" key="5">
    <source>
        <dbReference type="ARBA" id="ARBA00022801"/>
    </source>
</evidence>
<protein>
    <submittedName>
        <fullName evidence="10">Ribonuclease E/G</fullName>
    </submittedName>
</protein>
<name>A0ABT2TRK9_9FIRM</name>
<evidence type="ECO:0000256" key="1">
    <source>
        <dbReference type="ARBA" id="ARBA00001946"/>
    </source>
</evidence>
<dbReference type="Gene3D" id="2.40.50.140">
    <property type="entry name" value="Nucleic acid-binding proteins"/>
    <property type="match status" value="1"/>
</dbReference>
<dbReference type="RefSeq" id="WP_262582701.1">
    <property type="nucleotide sequence ID" value="NZ_JAOQJL010000008.1"/>
</dbReference>
<dbReference type="CDD" id="cd04453">
    <property type="entry name" value="S1_RNase_E"/>
    <property type="match status" value="1"/>
</dbReference>
<dbReference type="InterPro" id="IPR012340">
    <property type="entry name" value="NA-bd_OB-fold"/>
</dbReference>
<reference evidence="10 11" key="1">
    <citation type="journal article" date="2021" name="ISME Commun">
        <title>Automated analysis of genomic sequences facilitates high-throughput and comprehensive description of bacteria.</title>
        <authorList>
            <person name="Hitch T.C.A."/>
        </authorList>
    </citation>
    <scope>NUCLEOTIDE SEQUENCE [LARGE SCALE GENOMIC DNA]</scope>
    <source>
        <strain evidence="10 11">Sanger_23</strain>
    </source>
</reference>
<proteinExistence type="predicted"/>
<evidence type="ECO:0000313" key="11">
    <source>
        <dbReference type="Proteomes" id="UP001652409"/>
    </source>
</evidence>
<organism evidence="10 11">
    <name type="scientific">Blautia ammoniilytica</name>
    <dbReference type="NCBI Taxonomy" id="2981782"/>
    <lineage>
        <taxon>Bacteria</taxon>
        <taxon>Bacillati</taxon>
        <taxon>Bacillota</taxon>
        <taxon>Clostridia</taxon>
        <taxon>Lachnospirales</taxon>
        <taxon>Lachnospiraceae</taxon>
        <taxon>Blautia</taxon>
    </lineage>
</organism>
<keyword evidence="4" id="KW-0255">Endonuclease</keyword>
<dbReference type="InterPro" id="IPR004659">
    <property type="entry name" value="RNase_E/G"/>
</dbReference>
<keyword evidence="5" id="KW-0378">Hydrolase</keyword>
<feature type="domain" description="RNA-binding protein AU-1/Ribonuclease E/G" evidence="9">
    <location>
        <begin position="120"/>
        <end position="391"/>
    </location>
</feature>
<comment type="caution">
    <text evidence="10">The sequence shown here is derived from an EMBL/GenBank/DDBJ whole genome shotgun (WGS) entry which is preliminary data.</text>
</comment>
<accession>A0ABT2TRK9</accession>
<comment type="cofactor">
    <cofactor evidence="1">
        <name>Mg(2+)</name>
        <dbReference type="ChEBI" id="CHEBI:18420"/>
    </cofactor>
</comment>